<accession>A0A2J6RTJ9</accession>
<keyword evidence="5" id="KW-1185">Reference proteome</keyword>
<evidence type="ECO:0000256" key="2">
    <source>
        <dbReference type="ARBA" id="ARBA00023242"/>
    </source>
</evidence>
<dbReference type="GO" id="GO:0008270">
    <property type="term" value="F:zinc ion binding"/>
    <property type="evidence" value="ECO:0007669"/>
    <property type="project" value="InterPro"/>
</dbReference>
<dbReference type="Gene3D" id="4.10.240.10">
    <property type="entry name" value="Zn(2)-C6 fungal-type DNA-binding domain"/>
    <property type="match status" value="1"/>
</dbReference>
<evidence type="ECO:0000313" key="4">
    <source>
        <dbReference type="EMBL" id="PMD41841.1"/>
    </source>
</evidence>
<dbReference type="SMART" id="SM00066">
    <property type="entry name" value="GAL4"/>
    <property type="match status" value="1"/>
</dbReference>
<dbReference type="EMBL" id="KZ613944">
    <property type="protein sequence ID" value="PMD41841.1"/>
    <property type="molecule type" value="Genomic_DNA"/>
</dbReference>
<dbReference type="GO" id="GO:0006351">
    <property type="term" value="P:DNA-templated transcription"/>
    <property type="evidence" value="ECO:0007669"/>
    <property type="project" value="InterPro"/>
</dbReference>
<evidence type="ECO:0000256" key="1">
    <source>
        <dbReference type="ARBA" id="ARBA00022723"/>
    </source>
</evidence>
<dbReference type="InterPro" id="IPR001138">
    <property type="entry name" value="Zn2Cys6_DnaBD"/>
</dbReference>
<evidence type="ECO:0000259" key="3">
    <source>
        <dbReference type="PROSITE" id="PS50048"/>
    </source>
</evidence>
<protein>
    <recommendedName>
        <fullName evidence="3">Zn(2)-C6 fungal-type domain-containing protein</fullName>
    </recommendedName>
</protein>
<dbReference type="InterPro" id="IPR036864">
    <property type="entry name" value="Zn2-C6_fun-type_DNA-bd_sf"/>
</dbReference>
<dbReference type="PROSITE" id="PS00463">
    <property type="entry name" value="ZN2_CY6_FUNGAL_1"/>
    <property type="match status" value="1"/>
</dbReference>
<dbReference type="Proteomes" id="UP000235786">
    <property type="component" value="Unassembled WGS sequence"/>
</dbReference>
<dbReference type="InterPro" id="IPR050797">
    <property type="entry name" value="Carb_Metab_Trans_Reg"/>
</dbReference>
<feature type="domain" description="Zn(2)-C6 fungal-type" evidence="3">
    <location>
        <begin position="18"/>
        <end position="47"/>
    </location>
</feature>
<dbReference type="SUPFAM" id="SSF57701">
    <property type="entry name" value="Zn2/Cys6 DNA-binding domain"/>
    <property type="match status" value="1"/>
</dbReference>
<organism evidence="4 5">
    <name type="scientific">Hyaloscypha variabilis (strain UAMH 11265 / GT02V1 / F)</name>
    <name type="common">Meliniomyces variabilis</name>
    <dbReference type="NCBI Taxonomy" id="1149755"/>
    <lineage>
        <taxon>Eukaryota</taxon>
        <taxon>Fungi</taxon>
        <taxon>Dikarya</taxon>
        <taxon>Ascomycota</taxon>
        <taxon>Pezizomycotina</taxon>
        <taxon>Leotiomycetes</taxon>
        <taxon>Helotiales</taxon>
        <taxon>Hyaloscyphaceae</taxon>
        <taxon>Hyaloscypha</taxon>
        <taxon>Hyaloscypha variabilis</taxon>
    </lineage>
</organism>
<dbReference type="InterPro" id="IPR007219">
    <property type="entry name" value="XnlR_reg_dom"/>
</dbReference>
<dbReference type="AlphaFoldDB" id="A0A2J6RTJ9"/>
<dbReference type="GO" id="GO:0000981">
    <property type="term" value="F:DNA-binding transcription factor activity, RNA polymerase II-specific"/>
    <property type="evidence" value="ECO:0007669"/>
    <property type="project" value="InterPro"/>
</dbReference>
<keyword evidence="1" id="KW-0479">Metal-binding</keyword>
<reference evidence="4 5" key="1">
    <citation type="submission" date="2016-04" db="EMBL/GenBank/DDBJ databases">
        <title>A degradative enzymes factory behind the ericoid mycorrhizal symbiosis.</title>
        <authorList>
            <consortium name="DOE Joint Genome Institute"/>
            <person name="Martino E."/>
            <person name="Morin E."/>
            <person name="Grelet G."/>
            <person name="Kuo A."/>
            <person name="Kohler A."/>
            <person name="Daghino S."/>
            <person name="Barry K."/>
            <person name="Choi C."/>
            <person name="Cichocki N."/>
            <person name="Clum A."/>
            <person name="Copeland A."/>
            <person name="Hainaut M."/>
            <person name="Haridas S."/>
            <person name="Labutti K."/>
            <person name="Lindquist E."/>
            <person name="Lipzen A."/>
            <person name="Khouja H.-R."/>
            <person name="Murat C."/>
            <person name="Ohm R."/>
            <person name="Olson A."/>
            <person name="Spatafora J."/>
            <person name="Veneault-Fourrey C."/>
            <person name="Henrissat B."/>
            <person name="Grigoriev I."/>
            <person name="Martin F."/>
            <person name="Perotto S."/>
        </authorList>
    </citation>
    <scope>NUCLEOTIDE SEQUENCE [LARGE SCALE GENOMIC DNA]</scope>
    <source>
        <strain evidence="4 5">F</strain>
    </source>
</reference>
<sequence length="518" mass="58567">MSFHEHEPRMALHKVRQACDCCRARKIRCDSKKPCDNCQRTQQSCIYRMPKKKGPKRREWLKDAFQTVRERQDVPDIGSPHSSLSGTTRFQSSPLLSAEMMQSCLDAFFLHKYPIMPILGREEISASLHHLDDSPTEYCLITALCALMTLQTEISLPLSRDGASPGTPKHASISSSVDFLINETYRARKFCNHIDNPSLADVQASFFLFAVFFSLGRDNSAWFYIRESMTMLQVLRLHEEATYTSMTDPQYATYCRRTFWLLFITERAYALQRHRPLTLRRTISLPTVEAGPEATILSGFLDLVALFRNFGDPFISLWNLSGDSVPSPQLLVKLQDFLTCAIPNVSERTEIQQADLLVSRQWLKIIVWQLCLSNGLLSSTSTIECMSFHYPVTIAQHVILVSRLLPHEAFKANGVGILEKIFDIGSSLADVLLVRQIQTSALEIGPRDYLMELVRILATDIEGSSKYLRLLASKAEECLEVGLRGLRLSFNGNSPADSEIDLDEEVNNDDFGYGPLPP</sequence>
<dbReference type="CDD" id="cd12148">
    <property type="entry name" value="fungal_TF_MHR"/>
    <property type="match status" value="1"/>
</dbReference>
<dbReference type="CDD" id="cd00067">
    <property type="entry name" value="GAL4"/>
    <property type="match status" value="1"/>
</dbReference>
<dbReference type="OrthoDB" id="271595at2759"/>
<keyword evidence="2" id="KW-0539">Nucleus</keyword>
<dbReference type="GO" id="GO:0005634">
    <property type="term" value="C:nucleus"/>
    <property type="evidence" value="ECO:0007669"/>
    <property type="project" value="UniProtKB-SubCell"/>
</dbReference>
<dbReference type="Pfam" id="PF00172">
    <property type="entry name" value="Zn_clus"/>
    <property type="match status" value="1"/>
</dbReference>
<dbReference type="STRING" id="1149755.A0A2J6RTJ9"/>
<dbReference type="PANTHER" id="PTHR31668:SF20">
    <property type="entry name" value="ZN(II)2CYS6 TRANSCRIPTION FACTOR (EUROFUNG)"/>
    <property type="match status" value="1"/>
</dbReference>
<dbReference type="GO" id="GO:0003677">
    <property type="term" value="F:DNA binding"/>
    <property type="evidence" value="ECO:0007669"/>
    <property type="project" value="UniProtKB-KW"/>
</dbReference>
<proteinExistence type="predicted"/>
<dbReference type="Pfam" id="PF04082">
    <property type="entry name" value="Fungal_trans"/>
    <property type="match status" value="1"/>
</dbReference>
<dbReference type="PROSITE" id="PS50048">
    <property type="entry name" value="ZN2_CY6_FUNGAL_2"/>
    <property type="match status" value="1"/>
</dbReference>
<gene>
    <name evidence="4" type="ORF">L207DRAFT_511614</name>
</gene>
<dbReference type="PANTHER" id="PTHR31668">
    <property type="entry name" value="GLUCOSE TRANSPORT TRANSCRIPTION REGULATOR RGT1-RELATED-RELATED"/>
    <property type="match status" value="1"/>
</dbReference>
<evidence type="ECO:0000313" key="5">
    <source>
        <dbReference type="Proteomes" id="UP000235786"/>
    </source>
</evidence>
<dbReference type="SMART" id="SM00906">
    <property type="entry name" value="Fungal_trans"/>
    <property type="match status" value="1"/>
</dbReference>
<name>A0A2J6RTJ9_HYAVF</name>